<feature type="compositionally biased region" description="Basic and acidic residues" evidence="1">
    <location>
        <begin position="146"/>
        <end position="155"/>
    </location>
</feature>
<dbReference type="InterPro" id="IPR011989">
    <property type="entry name" value="ARM-like"/>
</dbReference>
<feature type="compositionally biased region" description="Polar residues" evidence="1">
    <location>
        <begin position="413"/>
        <end position="429"/>
    </location>
</feature>
<dbReference type="GO" id="GO:0007062">
    <property type="term" value="P:sister chromatid cohesion"/>
    <property type="evidence" value="ECO:0007669"/>
    <property type="project" value="UniProtKB-ARBA"/>
</dbReference>
<dbReference type="SUPFAM" id="SSF48371">
    <property type="entry name" value="ARM repeat"/>
    <property type="match status" value="1"/>
</dbReference>
<dbReference type="GO" id="GO:0000785">
    <property type="term" value="C:chromatin"/>
    <property type="evidence" value="ECO:0007669"/>
    <property type="project" value="TreeGrafter"/>
</dbReference>
<dbReference type="PANTHER" id="PTHR11199">
    <property type="entry name" value="STROMAL ANTIGEN"/>
    <property type="match status" value="1"/>
</dbReference>
<feature type="domain" description="SCD" evidence="2">
    <location>
        <begin position="202"/>
        <end position="287"/>
    </location>
</feature>
<dbReference type="GO" id="GO:0003682">
    <property type="term" value="F:chromatin binding"/>
    <property type="evidence" value="ECO:0007669"/>
    <property type="project" value="TreeGrafter"/>
</dbReference>
<evidence type="ECO:0000259" key="2">
    <source>
        <dbReference type="PROSITE" id="PS51425"/>
    </source>
</evidence>
<comment type="caution">
    <text evidence="3">The sequence shown here is derived from an EMBL/GenBank/DDBJ whole genome shotgun (WGS) entry which is preliminary data.</text>
</comment>
<sequence length="531" mass="61950">MLNFFNRSGIYPIIDKQLFKGDFAKFFPLLWSELLDESVRTGAIYENDITPFMNWLCALSGSACRPFRHTLSIVGLEIATQLMNIVKKMSVEIKDLEDEIDKKRKQLSKQQNDGEDQQGNEEDEDDEDDENKTKRKQKLTPKQKQKQQDLNKMKANEQMNKSSPNPLLLSQINELLQEYKNMGQKRLFLLKIFTDSFFHSIFFYRFRDSMPVMRKYCIETLHRWIFILPEQFLSNNYTKYIGWHLYDKDSQVREAAMDVLLSVLNNSQFFPPMNQFLTKFLPRINDAIDDIEEAVAATAILVLEAILKQQNLPGSVIANVYSHVDDEFYTVRRATGQFISTHLIIEGEKDVIKRKEQQQTQLEKDDDQESNKSNQKNKKEQQSKKRKGRMNKDEDEENEDEEEVEGKDENSNQQENKQLRQSQLQASPSEMSNAIIIRILALAMAQKESIREDTLASVISALVDTDVQKYITNWGAYFTLLSKRKDNEKSPANVIERDIQLKKKEQSTKRGRKGKKDMDKDDEDEIGEDKD</sequence>
<dbReference type="Pfam" id="PF21581">
    <property type="entry name" value="SCD"/>
    <property type="match status" value="1"/>
</dbReference>
<feature type="region of interest" description="Disordered" evidence="1">
    <location>
        <begin position="104"/>
        <end position="164"/>
    </location>
</feature>
<feature type="region of interest" description="Disordered" evidence="1">
    <location>
        <begin position="488"/>
        <end position="531"/>
    </location>
</feature>
<dbReference type="PANTHER" id="PTHR11199:SF0">
    <property type="entry name" value="LD34181P-RELATED"/>
    <property type="match status" value="1"/>
</dbReference>
<evidence type="ECO:0000313" key="3">
    <source>
        <dbReference type="EMBL" id="KAA6369438.1"/>
    </source>
</evidence>
<dbReference type="InterPro" id="IPR039662">
    <property type="entry name" value="Cohesin_Scc3/SA"/>
</dbReference>
<dbReference type="GO" id="GO:0005634">
    <property type="term" value="C:nucleus"/>
    <property type="evidence" value="ECO:0007669"/>
    <property type="project" value="TreeGrafter"/>
</dbReference>
<dbReference type="Pfam" id="PF08514">
    <property type="entry name" value="STAG"/>
    <property type="match status" value="1"/>
</dbReference>
<reference evidence="3 4" key="1">
    <citation type="submission" date="2019-03" db="EMBL/GenBank/DDBJ databases">
        <title>Single cell metagenomics reveals metabolic interactions within the superorganism composed of flagellate Streblomastix strix and complex community of Bacteroidetes bacteria on its surface.</title>
        <authorList>
            <person name="Treitli S.C."/>
            <person name="Kolisko M."/>
            <person name="Husnik F."/>
            <person name="Keeling P."/>
            <person name="Hampl V."/>
        </authorList>
    </citation>
    <scope>NUCLEOTIDE SEQUENCE [LARGE SCALE GENOMIC DNA]</scope>
    <source>
        <strain evidence="3">ST1C</strain>
    </source>
</reference>
<feature type="compositionally biased region" description="Acidic residues" evidence="1">
    <location>
        <begin position="520"/>
        <end position="531"/>
    </location>
</feature>
<evidence type="ECO:0000256" key="1">
    <source>
        <dbReference type="SAM" id="MobiDB-lite"/>
    </source>
</evidence>
<dbReference type="Gene3D" id="1.25.10.10">
    <property type="entry name" value="Leucine-rich Repeat Variant"/>
    <property type="match status" value="1"/>
</dbReference>
<feature type="compositionally biased region" description="Acidic residues" evidence="1">
    <location>
        <begin position="113"/>
        <end position="130"/>
    </location>
</feature>
<dbReference type="InterPro" id="IPR016024">
    <property type="entry name" value="ARM-type_fold"/>
</dbReference>
<feature type="region of interest" description="Disordered" evidence="1">
    <location>
        <begin position="355"/>
        <end position="429"/>
    </location>
</feature>
<gene>
    <name evidence="3" type="ORF">EZS28_035035</name>
</gene>
<evidence type="ECO:0000313" key="4">
    <source>
        <dbReference type="Proteomes" id="UP000324800"/>
    </source>
</evidence>
<dbReference type="InterPro" id="IPR020839">
    <property type="entry name" value="SCD"/>
</dbReference>
<protein>
    <submittedName>
        <fullName evidence="3">Putative Sister chromatid cohesion complex Cohesin, subunit STAG/IRR1/SCC3</fullName>
    </submittedName>
</protein>
<dbReference type="AlphaFoldDB" id="A0A5J4UFL1"/>
<dbReference type="EMBL" id="SNRW01016370">
    <property type="protein sequence ID" value="KAA6369438.1"/>
    <property type="molecule type" value="Genomic_DNA"/>
</dbReference>
<name>A0A5J4UFL1_9EUKA</name>
<feature type="compositionally biased region" description="Basic and acidic residues" evidence="1">
    <location>
        <begin position="488"/>
        <end position="508"/>
    </location>
</feature>
<feature type="compositionally biased region" description="Acidic residues" evidence="1">
    <location>
        <begin position="393"/>
        <end position="406"/>
    </location>
</feature>
<feature type="non-terminal residue" evidence="3">
    <location>
        <position position="531"/>
    </location>
</feature>
<dbReference type="GO" id="GO:0008278">
    <property type="term" value="C:cohesin complex"/>
    <property type="evidence" value="ECO:0007669"/>
    <property type="project" value="TreeGrafter"/>
</dbReference>
<dbReference type="OrthoDB" id="361020at2759"/>
<accession>A0A5J4UFL1</accession>
<proteinExistence type="predicted"/>
<dbReference type="PROSITE" id="PS51425">
    <property type="entry name" value="SCD"/>
    <property type="match status" value="1"/>
</dbReference>
<dbReference type="Proteomes" id="UP000324800">
    <property type="component" value="Unassembled WGS sequence"/>
</dbReference>
<feature type="compositionally biased region" description="Basic residues" evidence="1">
    <location>
        <begin position="133"/>
        <end position="145"/>
    </location>
</feature>
<dbReference type="InterPro" id="IPR013721">
    <property type="entry name" value="STAG"/>
</dbReference>
<organism evidence="3 4">
    <name type="scientific">Streblomastix strix</name>
    <dbReference type="NCBI Taxonomy" id="222440"/>
    <lineage>
        <taxon>Eukaryota</taxon>
        <taxon>Metamonada</taxon>
        <taxon>Preaxostyla</taxon>
        <taxon>Oxymonadida</taxon>
        <taxon>Streblomastigidae</taxon>
        <taxon>Streblomastix</taxon>
    </lineage>
</organism>